<dbReference type="AlphaFoldDB" id="A0A448L2B4"/>
<comment type="subunit">
    <text evidence="2">Monomer.</text>
</comment>
<dbReference type="GO" id="GO:0016853">
    <property type="term" value="F:isomerase activity"/>
    <property type="evidence" value="ECO:0007669"/>
    <property type="project" value="InterPro"/>
</dbReference>
<evidence type="ECO:0000256" key="1">
    <source>
        <dbReference type="ARBA" id="ARBA00001913"/>
    </source>
</evidence>
<evidence type="ECO:0000313" key="4">
    <source>
        <dbReference type="EMBL" id="VEH14091.1"/>
    </source>
</evidence>
<comment type="cofactor">
    <cofactor evidence="1">
        <name>Ca(2+)</name>
        <dbReference type="ChEBI" id="CHEBI:29108"/>
    </cofactor>
</comment>
<protein>
    <submittedName>
        <fullName evidence="4">Aldose 1-epimerase</fullName>
    </submittedName>
</protein>
<dbReference type="RefSeq" id="WP_018921059.1">
    <property type="nucleotide sequence ID" value="NZ_LR134384.1"/>
</dbReference>
<dbReference type="Gene3D" id="2.70.98.10">
    <property type="match status" value="1"/>
</dbReference>
<dbReference type="EMBL" id="LR134384">
    <property type="protein sequence ID" value="VEH14091.1"/>
    <property type="molecule type" value="Genomic_DNA"/>
</dbReference>
<dbReference type="InterPro" id="IPR037481">
    <property type="entry name" value="LacX"/>
</dbReference>
<sequence>MEQIKNEHLTVSLSAHGAELQSIKDANGKEYLWQANPDKWGRHSPILFPIVCGLWNDTFRINGKEYPMSRHGFARDTDFTLVAQSEQKAVYALHDTAETLKVYPFHFNLAISYKLVGNRIKVVWHVENTDRKEIYFQIGGHPAFNVPDLKVGEPLHGRLRFDEAEPRRIFGNVKGCIAPEHHTVTTENGIFEFTEESFKDDAIIFDHSQLHKVSLLNKENKPEVTVDFKTPAIGIWSPYGKNAPFVCIEPWYGIADWVEFEGEFKDKYLMNKLLPGCSFMSEYTITIGELHAD</sequence>
<reference evidence="4 5" key="1">
    <citation type="submission" date="2018-12" db="EMBL/GenBank/DDBJ databases">
        <authorList>
            <consortium name="Pathogen Informatics"/>
        </authorList>
    </citation>
    <scope>NUCLEOTIDE SEQUENCE [LARGE SCALE GENOMIC DNA]</scope>
    <source>
        <strain evidence="4 5">NCTC13071</strain>
    </source>
</reference>
<dbReference type="Proteomes" id="UP000274578">
    <property type="component" value="Chromosome 1"/>
</dbReference>
<organism evidence="4 5">
    <name type="scientific">Segatella oris</name>
    <dbReference type="NCBI Taxonomy" id="28135"/>
    <lineage>
        <taxon>Bacteria</taxon>
        <taxon>Pseudomonadati</taxon>
        <taxon>Bacteroidota</taxon>
        <taxon>Bacteroidia</taxon>
        <taxon>Bacteroidales</taxon>
        <taxon>Prevotellaceae</taxon>
        <taxon>Segatella</taxon>
    </lineage>
</organism>
<name>A0A448L2B4_9BACT</name>
<dbReference type="Pfam" id="PF01263">
    <property type="entry name" value="Aldose_epim"/>
    <property type="match status" value="1"/>
</dbReference>
<gene>
    <name evidence="4" type="ORF">NCTC13071_00056</name>
</gene>
<dbReference type="InterPro" id="IPR014718">
    <property type="entry name" value="GH-type_carb-bd"/>
</dbReference>
<dbReference type="PANTHER" id="PTHR11122">
    <property type="entry name" value="APOSPORY-ASSOCIATED PROTEIN C-RELATED"/>
    <property type="match status" value="1"/>
</dbReference>
<dbReference type="KEGG" id="poc:NCTC13071_00056"/>
<keyword evidence="3" id="KW-0106">Calcium</keyword>
<proteinExistence type="predicted"/>
<dbReference type="InterPro" id="IPR008183">
    <property type="entry name" value="Aldose_1/G6P_1-epimerase"/>
</dbReference>
<dbReference type="GO" id="GO:0005975">
    <property type="term" value="P:carbohydrate metabolic process"/>
    <property type="evidence" value="ECO:0007669"/>
    <property type="project" value="InterPro"/>
</dbReference>
<dbReference type="PANTHER" id="PTHR11122:SF13">
    <property type="entry name" value="GLUCOSE-6-PHOSPHATE 1-EPIMERASE"/>
    <property type="match status" value="1"/>
</dbReference>
<dbReference type="GO" id="GO:0030246">
    <property type="term" value="F:carbohydrate binding"/>
    <property type="evidence" value="ECO:0007669"/>
    <property type="project" value="InterPro"/>
</dbReference>
<dbReference type="InterPro" id="IPR011013">
    <property type="entry name" value="Gal_mutarotase_sf_dom"/>
</dbReference>
<accession>A0A448L2B4</accession>
<dbReference type="CDD" id="cd09024">
    <property type="entry name" value="Aldose_epim_lacX"/>
    <property type="match status" value="1"/>
</dbReference>
<evidence type="ECO:0000256" key="3">
    <source>
        <dbReference type="ARBA" id="ARBA00022837"/>
    </source>
</evidence>
<evidence type="ECO:0000256" key="2">
    <source>
        <dbReference type="ARBA" id="ARBA00011245"/>
    </source>
</evidence>
<evidence type="ECO:0000313" key="5">
    <source>
        <dbReference type="Proteomes" id="UP000274578"/>
    </source>
</evidence>
<dbReference type="GeneID" id="85010984"/>
<dbReference type="SUPFAM" id="SSF74650">
    <property type="entry name" value="Galactose mutarotase-like"/>
    <property type="match status" value="1"/>
</dbReference>